<dbReference type="EMBL" id="KZ613912">
    <property type="protein sequence ID" value="PMD51150.1"/>
    <property type="molecule type" value="Genomic_DNA"/>
</dbReference>
<keyword evidence="1" id="KW-1133">Transmembrane helix</keyword>
<proteinExistence type="predicted"/>
<keyword evidence="3" id="KW-1185">Reference proteome</keyword>
<name>A0A2J6SK86_9HELO</name>
<evidence type="ECO:0000313" key="3">
    <source>
        <dbReference type="Proteomes" id="UP000235371"/>
    </source>
</evidence>
<evidence type="ECO:0000313" key="2">
    <source>
        <dbReference type="EMBL" id="PMD51150.1"/>
    </source>
</evidence>
<keyword evidence="1" id="KW-0472">Membrane</keyword>
<dbReference type="GeneID" id="36579269"/>
<organism evidence="2 3">
    <name type="scientific">Hyaloscypha bicolor E</name>
    <dbReference type="NCBI Taxonomy" id="1095630"/>
    <lineage>
        <taxon>Eukaryota</taxon>
        <taxon>Fungi</taxon>
        <taxon>Dikarya</taxon>
        <taxon>Ascomycota</taxon>
        <taxon>Pezizomycotina</taxon>
        <taxon>Leotiomycetes</taxon>
        <taxon>Helotiales</taxon>
        <taxon>Hyaloscyphaceae</taxon>
        <taxon>Hyaloscypha</taxon>
        <taxon>Hyaloscypha bicolor</taxon>
    </lineage>
</organism>
<sequence length="58" mass="6848">MISKMKRPTLDTPRAFLAMESRENRLQLAWLCKRNFSPSILIPLFIFIFIFIFISTPS</sequence>
<reference evidence="2 3" key="1">
    <citation type="submission" date="2016-04" db="EMBL/GenBank/DDBJ databases">
        <title>A degradative enzymes factory behind the ericoid mycorrhizal symbiosis.</title>
        <authorList>
            <consortium name="DOE Joint Genome Institute"/>
            <person name="Martino E."/>
            <person name="Morin E."/>
            <person name="Grelet G."/>
            <person name="Kuo A."/>
            <person name="Kohler A."/>
            <person name="Daghino S."/>
            <person name="Barry K."/>
            <person name="Choi C."/>
            <person name="Cichocki N."/>
            <person name="Clum A."/>
            <person name="Copeland A."/>
            <person name="Hainaut M."/>
            <person name="Haridas S."/>
            <person name="Labutti K."/>
            <person name="Lindquist E."/>
            <person name="Lipzen A."/>
            <person name="Khouja H.-R."/>
            <person name="Murat C."/>
            <person name="Ohm R."/>
            <person name="Olson A."/>
            <person name="Spatafora J."/>
            <person name="Veneault-Fourrey C."/>
            <person name="Henrissat B."/>
            <person name="Grigoriev I."/>
            <person name="Martin F."/>
            <person name="Perotto S."/>
        </authorList>
    </citation>
    <scope>NUCLEOTIDE SEQUENCE [LARGE SCALE GENOMIC DNA]</scope>
    <source>
        <strain evidence="2 3">E</strain>
    </source>
</reference>
<accession>A0A2J6SK86</accession>
<dbReference type="AlphaFoldDB" id="A0A2J6SK86"/>
<dbReference type="Proteomes" id="UP000235371">
    <property type="component" value="Unassembled WGS sequence"/>
</dbReference>
<gene>
    <name evidence="2" type="ORF">K444DRAFT_225226</name>
</gene>
<protein>
    <submittedName>
        <fullName evidence="2">Uncharacterized protein</fullName>
    </submittedName>
</protein>
<dbReference type="InParanoid" id="A0A2J6SK86"/>
<dbReference type="RefSeq" id="XP_024728054.1">
    <property type="nucleotide sequence ID" value="XM_024871187.1"/>
</dbReference>
<feature type="transmembrane region" description="Helical" evidence="1">
    <location>
        <begin position="35"/>
        <end position="54"/>
    </location>
</feature>
<evidence type="ECO:0000256" key="1">
    <source>
        <dbReference type="SAM" id="Phobius"/>
    </source>
</evidence>
<keyword evidence="1" id="KW-0812">Transmembrane</keyword>